<dbReference type="PROSITE" id="PS51915">
    <property type="entry name" value="ZAD"/>
    <property type="match status" value="1"/>
</dbReference>
<evidence type="ECO:0000259" key="7">
    <source>
        <dbReference type="PROSITE" id="PS50157"/>
    </source>
</evidence>
<feature type="domain" description="C2H2-type" evidence="7">
    <location>
        <begin position="378"/>
        <end position="405"/>
    </location>
</feature>
<dbReference type="SMART" id="SM00355">
    <property type="entry name" value="ZnF_C2H2"/>
    <property type="match status" value="9"/>
</dbReference>
<evidence type="ECO:0000313" key="9">
    <source>
        <dbReference type="EMBL" id="KAL0901886.1"/>
    </source>
</evidence>
<dbReference type="Proteomes" id="UP001549920">
    <property type="component" value="Unassembled WGS sequence"/>
</dbReference>
<dbReference type="SUPFAM" id="SSF57716">
    <property type="entry name" value="Glucocorticoid receptor-like (DNA-binding domain)"/>
    <property type="match status" value="1"/>
</dbReference>
<dbReference type="SMART" id="SM00868">
    <property type="entry name" value="zf-AD"/>
    <property type="match status" value="1"/>
</dbReference>
<feature type="domain" description="C2H2-type" evidence="7">
    <location>
        <begin position="176"/>
        <end position="203"/>
    </location>
</feature>
<keyword evidence="10" id="KW-1185">Reference proteome</keyword>
<keyword evidence="1 6" id="KW-0479">Metal-binding</keyword>
<evidence type="ECO:0000256" key="6">
    <source>
        <dbReference type="PROSITE-ProRule" id="PRU01263"/>
    </source>
</evidence>
<dbReference type="SUPFAM" id="SSF57667">
    <property type="entry name" value="beta-beta-alpha zinc fingers"/>
    <property type="match status" value="5"/>
</dbReference>
<name>A0ABR3ILC6_LOXSC</name>
<feature type="domain" description="C2H2-type" evidence="7">
    <location>
        <begin position="322"/>
        <end position="349"/>
    </location>
</feature>
<accession>A0ABR3ILC6</accession>
<dbReference type="Pfam" id="PF07776">
    <property type="entry name" value="zf-AD"/>
    <property type="match status" value="1"/>
</dbReference>
<dbReference type="PROSITE" id="PS00028">
    <property type="entry name" value="ZINC_FINGER_C2H2_1"/>
    <property type="match status" value="9"/>
</dbReference>
<evidence type="ECO:0000256" key="1">
    <source>
        <dbReference type="ARBA" id="ARBA00022723"/>
    </source>
</evidence>
<feature type="domain" description="C2H2-type" evidence="7">
    <location>
        <begin position="294"/>
        <end position="322"/>
    </location>
</feature>
<keyword evidence="4 6" id="KW-0862">Zinc</keyword>
<keyword evidence="2" id="KW-0677">Repeat</keyword>
<evidence type="ECO:0000256" key="3">
    <source>
        <dbReference type="ARBA" id="ARBA00022771"/>
    </source>
</evidence>
<dbReference type="PANTHER" id="PTHR24379:SF121">
    <property type="entry name" value="C2H2-TYPE DOMAIN-CONTAINING PROTEIN"/>
    <property type="match status" value="1"/>
</dbReference>
<feature type="domain" description="C2H2-type" evidence="7">
    <location>
        <begin position="236"/>
        <end position="263"/>
    </location>
</feature>
<feature type="binding site" evidence="6">
    <location>
        <position position="49"/>
    </location>
    <ligand>
        <name>Zn(2+)</name>
        <dbReference type="ChEBI" id="CHEBI:29105"/>
    </ligand>
</feature>
<sequence>MTSCSQLCRACLSSNVSNHYILTQNVSTEIYFFCTSIEVTQDDLPKTLCETCYELLLKFSEFKKTCLESQKTLLSTCELKGETSIDEMKYDHHTEDQDDEVPVNVKTEKDFSDFNFELIKEEDVSDHYNDDLLEVADLNNSPVLNKSKSKLRRLNKVKKQKKPRIKLKIPKRHFAFACDICNKKFNYYERLEAHKLEHDGKVVQIHCLQCNKRFMTWNGLKRHNDSEHTIVSLDKLKCNVCGKVCKTQHTLKTHEKTHGERQIFVCDVCGKGFTSKFILKTHIDTHMENRERNFTCEQCGKKFFTHTVLISHMTKRHSGRRFICHVCSYPFTDKYNLAKHLLIHDGKKLFKCEICHKSYASRASLIEHKRIHSGERPYVCSYCPKSFLSKRRVEDHHKIHTGERPHKCTICSQGFTQRGTLKRHMKVHGT</sequence>
<feature type="domain" description="C2H2-type" evidence="7">
    <location>
        <begin position="264"/>
        <end position="291"/>
    </location>
</feature>
<evidence type="ECO:0000256" key="5">
    <source>
        <dbReference type="PROSITE-ProRule" id="PRU00042"/>
    </source>
</evidence>
<dbReference type="Gene3D" id="3.40.1800.20">
    <property type="match status" value="1"/>
</dbReference>
<evidence type="ECO:0000259" key="8">
    <source>
        <dbReference type="PROSITE" id="PS51915"/>
    </source>
</evidence>
<organism evidence="9 10">
    <name type="scientific">Loxostege sticticalis</name>
    <name type="common">Beet webworm moth</name>
    <dbReference type="NCBI Taxonomy" id="481309"/>
    <lineage>
        <taxon>Eukaryota</taxon>
        <taxon>Metazoa</taxon>
        <taxon>Ecdysozoa</taxon>
        <taxon>Arthropoda</taxon>
        <taxon>Hexapoda</taxon>
        <taxon>Insecta</taxon>
        <taxon>Pterygota</taxon>
        <taxon>Neoptera</taxon>
        <taxon>Endopterygota</taxon>
        <taxon>Lepidoptera</taxon>
        <taxon>Glossata</taxon>
        <taxon>Ditrysia</taxon>
        <taxon>Pyraloidea</taxon>
        <taxon>Crambidae</taxon>
        <taxon>Pyraustinae</taxon>
        <taxon>Loxostege</taxon>
    </lineage>
</organism>
<dbReference type="Pfam" id="PF00096">
    <property type="entry name" value="zf-C2H2"/>
    <property type="match status" value="6"/>
</dbReference>
<feature type="binding site" evidence="6">
    <location>
        <position position="11"/>
    </location>
    <ligand>
        <name>Zn(2+)</name>
        <dbReference type="ChEBI" id="CHEBI:29105"/>
    </ligand>
</feature>
<dbReference type="Pfam" id="PF13912">
    <property type="entry name" value="zf-C2H2_6"/>
    <property type="match status" value="1"/>
</dbReference>
<feature type="domain" description="ZAD" evidence="8">
    <location>
        <begin position="6"/>
        <end position="76"/>
    </location>
</feature>
<feature type="domain" description="C2H2-type" evidence="7">
    <location>
        <begin position="350"/>
        <end position="377"/>
    </location>
</feature>
<feature type="binding site" evidence="6">
    <location>
        <position position="52"/>
    </location>
    <ligand>
        <name>Zn(2+)</name>
        <dbReference type="ChEBI" id="CHEBI:29105"/>
    </ligand>
</feature>
<feature type="domain" description="C2H2-type" evidence="7">
    <location>
        <begin position="205"/>
        <end position="229"/>
    </location>
</feature>
<dbReference type="PROSITE" id="PS50157">
    <property type="entry name" value="ZINC_FINGER_C2H2_2"/>
    <property type="match status" value="9"/>
</dbReference>
<evidence type="ECO:0000256" key="2">
    <source>
        <dbReference type="ARBA" id="ARBA00022737"/>
    </source>
</evidence>
<dbReference type="EMBL" id="JBEUOH010000002">
    <property type="protein sequence ID" value="KAL0901886.1"/>
    <property type="molecule type" value="Genomic_DNA"/>
</dbReference>
<protein>
    <submittedName>
        <fullName evidence="9">Uncharacterized protein</fullName>
    </submittedName>
</protein>
<dbReference type="InterPro" id="IPR013087">
    <property type="entry name" value="Znf_C2H2_type"/>
</dbReference>
<dbReference type="Gene3D" id="3.30.160.60">
    <property type="entry name" value="Classic Zinc Finger"/>
    <property type="match status" value="6"/>
</dbReference>
<comment type="caution">
    <text evidence="9">The sequence shown here is derived from an EMBL/GenBank/DDBJ whole genome shotgun (WGS) entry which is preliminary data.</text>
</comment>
<dbReference type="InterPro" id="IPR012934">
    <property type="entry name" value="Znf_AD"/>
</dbReference>
<evidence type="ECO:0000256" key="4">
    <source>
        <dbReference type="ARBA" id="ARBA00022833"/>
    </source>
</evidence>
<feature type="binding site" evidence="6">
    <location>
        <position position="8"/>
    </location>
    <ligand>
        <name>Zn(2+)</name>
        <dbReference type="ChEBI" id="CHEBI:29105"/>
    </ligand>
</feature>
<reference evidence="9 10" key="1">
    <citation type="submission" date="2024-06" db="EMBL/GenBank/DDBJ databases">
        <title>A chromosome-level genome assembly of beet webworm, Loxostege sticticalis.</title>
        <authorList>
            <person name="Zhang Y."/>
        </authorList>
    </citation>
    <scope>NUCLEOTIDE SEQUENCE [LARGE SCALE GENOMIC DNA]</scope>
    <source>
        <strain evidence="9">AQ026</strain>
        <tissue evidence="9">Whole body</tissue>
    </source>
</reference>
<keyword evidence="3 5" id="KW-0863">Zinc-finger</keyword>
<feature type="domain" description="C2H2-type" evidence="7">
    <location>
        <begin position="406"/>
        <end position="430"/>
    </location>
</feature>
<dbReference type="PANTHER" id="PTHR24379">
    <property type="entry name" value="KRAB AND ZINC FINGER DOMAIN-CONTAINING"/>
    <property type="match status" value="1"/>
</dbReference>
<dbReference type="InterPro" id="IPR036236">
    <property type="entry name" value="Znf_C2H2_sf"/>
</dbReference>
<gene>
    <name evidence="9" type="ORF">ABMA27_007041</name>
</gene>
<evidence type="ECO:0000313" key="10">
    <source>
        <dbReference type="Proteomes" id="UP001549920"/>
    </source>
</evidence>
<proteinExistence type="predicted"/>